<dbReference type="InterPro" id="IPR027417">
    <property type="entry name" value="P-loop_NTPase"/>
</dbReference>
<dbReference type="OrthoDB" id="9800698at2"/>
<organism evidence="1 2">
    <name type="scientific">Nitrospirillum amazonense</name>
    <dbReference type="NCBI Taxonomy" id="28077"/>
    <lineage>
        <taxon>Bacteria</taxon>
        <taxon>Pseudomonadati</taxon>
        <taxon>Pseudomonadota</taxon>
        <taxon>Alphaproteobacteria</taxon>
        <taxon>Rhodospirillales</taxon>
        <taxon>Azospirillaceae</taxon>
        <taxon>Nitrospirillum</taxon>
    </lineage>
</organism>
<dbReference type="AlphaFoldDB" id="A0A560EI67"/>
<evidence type="ECO:0000313" key="1">
    <source>
        <dbReference type="EMBL" id="TWB09078.1"/>
    </source>
</evidence>
<evidence type="ECO:0000313" key="2">
    <source>
        <dbReference type="Proteomes" id="UP000319859"/>
    </source>
</evidence>
<dbReference type="Gene3D" id="3.40.50.300">
    <property type="entry name" value="P-loop containing nucleotide triphosphate hydrolases"/>
    <property type="match status" value="1"/>
</dbReference>
<protein>
    <submittedName>
        <fullName evidence="1">Sulfotransferase</fullName>
    </submittedName>
</protein>
<accession>A0A560EI67</accession>
<dbReference type="Proteomes" id="UP000319859">
    <property type="component" value="Unassembled WGS sequence"/>
</dbReference>
<keyword evidence="1" id="KW-0808">Transferase</keyword>
<dbReference type="GO" id="GO:0016740">
    <property type="term" value="F:transferase activity"/>
    <property type="evidence" value="ECO:0007669"/>
    <property type="project" value="UniProtKB-KW"/>
</dbReference>
<sequence length="271" mass="30463">MTHTVHAISGLPRAGSTLLSALLRQNPRFHAAMTSPVAMLCGTLHTKMVGGEFGVFFDDNRRAAMLRGVFNSYYADVPAGSTVFDTNRTWTGRAAVLGELYPDSRIICCVRDVSWIIDSIEHMLNKNPLQLSRVFNFQPGASVYARVDTLMNSDSGLIGLAWSTLREAWFGNQAQRLIVVPYDHLVKAPERTLSRLYEALGEAPFPHDFQNVVYDEPDYDALLGMPGLHKVRERVEYRERKTCLPPDLFAKYNSANFWTKPELNPNGVRVI</sequence>
<name>A0A560EI67_9PROT</name>
<dbReference type="SUPFAM" id="SSF52540">
    <property type="entry name" value="P-loop containing nucleoside triphosphate hydrolases"/>
    <property type="match status" value="1"/>
</dbReference>
<dbReference type="RefSeq" id="WP_145754752.1">
    <property type="nucleotide sequence ID" value="NZ_VITN01000047.1"/>
</dbReference>
<reference evidence="1 2" key="1">
    <citation type="submission" date="2019-06" db="EMBL/GenBank/DDBJ databases">
        <title>Genomic Encyclopedia of Type Strains, Phase IV (KMG-V): Genome sequencing to study the core and pangenomes of soil and plant-associated prokaryotes.</title>
        <authorList>
            <person name="Whitman W."/>
        </authorList>
    </citation>
    <scope>NUCLEOTIDE SEQUENCE [LARGE SCALE GENOMIC DNA]</scope>
    <source>
        <strain evidence="1 2">BR 11880</strain>
    </source>
</reference>
<comment type="caution">
    <text evidence="1">The sequence shown here is derived from an EMBL/GenBank/DDBJ whole genome shotgun (WGS) entry which is preliminary data.</text>
</comment>
<proteinExistence type="predicted"/>
<gene>
    <name evidence="1" type="ORF">FBZ89_1476</name>
</gene>
<dbReference type="EMBL" id="VITN01000047">
    <property type="protein sequence ID" value="TWB09078.1"/>
    <property type="molecule type" value="Genomic_DNA"/>
</dbReference>
<dbReference type="Pfam" id="PF13469">
    <property type="entry name" value="Sulfotransfer_3"/>
    <property type="match status" value="1"/>
</dbReference>